<evidence type="ECO:0000259" key="2">
    <source>
        <dbReference type="PROSITE" id="PS51278"/>
    </source>
</evidence>
<evidence type="ECO:0000256" key="1">
    <source>
        <dbReference type="ARBA" id="ARBA00022962"/>
    </source>
</evidence>
<proteinExistence type="predicted"/>
<dbReference type="EMBL" id="RKQP01000001">
    <property type="protein sequence ID" value="RPE85801.1"/>
    <property type="molecule type" value="Genomic_DNA"/>
</dbReference>
<dbReference type="PANTHER" id="PTHR42824:SF1">
    <property type="entry name" value="GLUTAMINE AMIDOTRANSFERASE YAFJ-RELATED"/>
    <property type="match status" value="1"/>
</dbReference>
<organism evidence="3 4">
    <name type="scientific">Vespertiliibacter pulmonis</name>
    <dbReference type="NCBI Taxonomy" id="1443036"/>
    <lineage>
        <taxon>Bacteria</taxon>
        <taxon>Pseudomonadati</taxon>
        <taxon>Pseudomonadota</taxon>
        <taxon>Gammaproteobacteria</taxon>
        <taxon>Pasteurellales</taxon>
        <taxon>Pasteurellaceae</taxon>
        <taxon>Vespertiliibacter</taxon>
    </lineage>
</organism>
<feature type="domain" description="Glutamine amidotransferase type-2" evidence="2">
    <location>
        <begin position="2"/>
        <end position="249"/>
    </location>
</feature>
<dbReference type="RefSeq" id="WP_124210385.1">
    <property type="nucleotide sequence ID" value="NZ_CP016615.1"/>
</dbReference>
<evidence type="ECO:0000313" key="4">
    <source>
        <dbReference type="Proteomes" id="UP000281691"/>
    </source>
</evidence>
<reference evidence="3 4" key="1">
    <citation type="submission" date="2018-11" db="EMBL/GenBank/DDBJ databases">
        <title>Genomic Encyclopedia of Type Strains, Phase IV (KMG-IV): sequencing the most valuable type-strain genomes for metagenomic binning, comparative biology and taxonomic classification.</title>
        <authorList>
            <person name="Goeker M."/>
        </authorList>
    </citation>
    <scope>NUCLEOTIDE SEQUENCE [LARGE SCALE GENOMIC DNA]</scope>
    <source>
        <strain evidence="3 4">DSM 27238</strain>
    </source>
</reference>
<dbReference type="AlphaFoldDB" id="A0A3N4W3P4"/>
<keyword evidence="3" id="KW-0808">Transferase</keyword>
<keyword evidence="1 3" id="KW-0315">Glutamine amidotransferase</keyword>
<dbReference type="InterPro" id="IPR017932">
    <property type="entry name" value="GATase_2_dom"/>
</dbReference>
<comment type="caution">
    <text evidence="3">The sequence shown here is derived from an EMBL/GenBank/DDBJ whole genome shotgun (WGS) entry which is preliminary data.</text>
</comment>
<dbReference type="GO" id="GO:0016740">
    <property type="term" value="F:transferase activity"/>
    <property type="evidence" value="ECO:0007669"/>
    <property type="project" value="UniProtKB-KW"/>
</dbReference>
<keyword evidence="4" id="KW-1185">Reference proteome</keyword>
<protein>
    <submittedName>
        <fullName evidence="3">Glutamine amidotransferase</fullName>
    </submittedName>
</protein>
<name>A0A3N4W3P4_9PAST</name>
<dbReference type="InterPro" id="IPR029055">
    <property type="entry name" value="Ntn_hydrolases_N"/>
</dbReference>
<evidence type="ECO:0000313" key="3">
    <source>
        <dbReference type="EMBL" id="RPE85801.1"/>
    </source>
</evidence>
<dbReference type="Gene3D" id="3.60.20.10">
    <property type="entry name" value="Glutamine Phosphoribosylpyrophosphate, subunit 1, domain 1"/>
    <property type="match status" value="1"/>
</dbReference>
<dbReference type="InterPro" id="IPR026869">
    <property type="entry name" value="EgtC-like"/>
</dbReference>
<sequence>MCQLLGMNCNSPTDITFSFEGFRRRAGLTDCHTDGFGIAFFEGKGVRIFRDNRPGASSPMADLVSQYHIKSYNVIAHIRKATRGDVNLENTHPFIREIWGENWVFAHNGTIENITICPSNHYQPIGTTDSEVAFCCIATKLKERFPFKPSEKEIFDAIVEITSEIAMHGVFNFILSNGHWMIARCSTNLHYVCRKAPFGVALRDDDVSINFQEYACETDKIVVITTQPLTKNESWTKMKNGGYVFFKEGDVMFEIEGTLPECKPHV</sequence>
<accession>A0A3N4W3P4</accession>
<dbReference type="Pfam" id="PF13230">
    <property type="entry name" value="GATase_4"/>
    <property type="match status" value="1"/>
</dbReference>
<dbReference type="CDD" id="cd01908">
    <property type="entry name" value="YafJ"/>
    <property type="match status" value="1"/>
</dbReference>
<dbReference type="PANTHER" id="PTHR42824">
    <property type="entry name" value="GLUTAMINE AMIDOTRANSFERASE"/>
    <property type="match status" value="1"/>
</dbReference>
<dbReference type="SUPFAM" id="SSF56235">
    <property type="entry name" value="N-terminal nucleophile aminohydrolases (Ntn hydrolases)"/>
    <property type="match status" value="1"/>
</dbReference>
<gene>
    <name evidence="3" type="ORF">EDC46_0182</name>
</gene>
<dbReference type="PROSITE" id="PS51278">
    <property type="entry name" value="GATASE_TYPE_2"/>
    <property type="match status" value="1"/>
</dbReference>
<dbReference type="OrthoDB" id="321954at2"/>
<dbReference type="Proteomes" id="UP000281691">
    <property type="component" value="Unassembled WGS sequence"/>
</dbReference>